<keyword evidence="1" id="KW-0479">Metal-binding</keyword>
<reference evidence="7 8" key="1">
    <citation type="journal article" date="2014" name="Genome Biol. Evol.">
        <title>The genome of the myxosporean Thelohanellus kitauei shows adaptations to nutrient acquisition within its fish host.</title>
        <authorList>
            <person name="Yang Y."/>
            <person name="Xiong J."/>
            <person name="Zhou Z."/>
            <person name="Huo F."/>
            <person name="Miao W."/>
            <person name="Ran C."/>
            <person name="Liu Y."/>
            <person name="Zhang J."/>
            <person name="Feng J."/>
            <person name="Wang M."/>
            <person name="Wang M."/>
            <person name="Wang L."/>
            <person name="Yao B."/>
        </authorList>
    </citation>
    <scope>NUCLEOTIDE SEQUENCE [LARGE SCALE GENOMIC DNA]</scope>
    <source>
        <strain evidence="7">Wuqing</strain>
    </source>
</reference>
<evidence type="ECO:0000256" key="2">
    <source>
        <dbReference type="ARBA" id="ARBA00022771"/>
    </source>
</evidence>
<dbReference type="PROSITE" id="PS50157">
    <property type="entry name" value="ZINC_FINGER_C2H2_2"/>
    <property type="match status" value="1"/>
</dbReference>
<keyword evidence="2 4" id="KW-0863">Zinc-finger</keyword>
<dbReference type="InterPro" id="IPR013087">
    <property type="entry name" value="Znf_C2H2_type"/>
</dbReference>
<proteinExistence type="predicted"/>
<protein>
    <submittedName>
        <fullName evidence="7">Zinc finger protein 76</fullName>
    </submittedName>
</protein>
<evidence type="ECO:0000256" key="3">
    <source>
        <dbReference type="ARBA" id="ARBA00022833"/>
    </source>
</evidence>
<evidence type="ECO:0000256" key="4">
    <source>
        <dbReference type="PROSITE-ProRule" id="PRU00042"/>
    </source>
</evidence>
<dbReference type="Proteomes" id="UP000031668">
    <property type="component" value="Unassembled WGS sequence"/>
</dbReference>
<evidence type="ECO:0000256" key="5">
    <source>
        <dbReference type="SAM" id="MobiDB-lite"/>
    </source>
</evidence>
<dbReference type="GO" id="GO:0008270">
    <property type="term" value="F:zinc ion binding"/>
    <property type="evidence" value="ECO:0007669"/>
    <property type="project" value="UniProtKB-KW"/>
</dbReference>
<dbReference type="EMBL" id="JWZT01000564">
    <property type="protein sequence ID" value="KII74088.1"/>
    <property type="molecule type" value="Genomic_DNA"/>
</dbReference>
<organism evidence="7 8">
    <name type="scientific">Thelohanellus kitauei</name>
    <name type="common">Myxosporean</name>
    <dbReference type="NCBI Taxonomy" id="669202"/>
    <lineage>
        <taxon>Eukaryota</taxon>
        <taxon>Metazoa</taxon>
        <taxon>Cnidaria</taxon>
        <taxon>Myxozoa</taxon>
        <taxon>Myxosporea</taxon>
        <taxon>Bivalvulida</taxon>
        <taxon>Platysporina</taxon>
        <taxon>Myxobolidae</taxon>
        <taxon>Thelohanellus</taxon>
    </lineage>
</organism>
<evidence type="ECO:0000256" key="1">
    <source>
        <dbReference type="ARBA" id="ARBA00022723"/>
    </source>
</evidence>
<evidence type="ECO:0000313" key="7">
    <source>
        <dbReference type="EMBL" id="KII74088.1"/>
    </source>
</evidence>
<keyword evidence="8" id="KW-1185">Reference proteome</keyword>
<feature type="region of interest" description="Disordered" evidence="5">
    <location>
        <begin position="1"/>
        <end position="31"/>
    </location>
</feature>
<name>A0A0C2JX98_THEKT</name>
<sequence length="228" mass="27151">MHNFQSQNPENLKENEPPDAQNLDPVNENRKDTKTVFSDNLETLPKHGKNITETPINVCIPGEKESDASQHHDHHIYIEYDDDRPIVRSTITDEDIDTMFNPDDSLNKSINFDDRLFSDIVHLPRKPRPTHIIRRSRTQKHFRCQFEGCEKLFLDKVYLKYHYLTHFGIRPYKCNETNCHSRFISKHQRQMHVQTHYHFKGFKCPFCDIVTETLEDMNEHIVIHQEEI</sequence>
<keyword evidence="3" id="KW-0862">Zinc</keyword>
<evidence type="ECO:0000313" key="8">
    <source>
        <dbReference type="Proteomes" id="UP000031668"/>
    </source>
</evidence>
<gene>
    <name evidence="7" type="ORF">RF11_15566</name>
</gene>
<dbReference type="Gene3D" id="3.30.160.60">
    <property type="entry name" value="Classic Zinc Finger"/>
    <property type="match status" value="2"/>
</dbReference>
<accession>A0A0C2JX98</accession>
<dbReference type="InterPro" id="IPR036236">
    <property type="entry name" value="Znf_C2H2_sf"/>
</dbReference>
<dbReference type="AlphaFoldDB" id="A0A0C2JX98"/>
<feature type="domain" description="C2H2-type" evidence="6">
    <location>
        <begin position="142"/>
        <end position="171"/>
    </location>
</feature>
<feature type="compositionally biased region" description="Polar residues" evidence="5">
    <location>
        <begin position="1"/>
        <end position="10"/>
    </location>
</feature>
<dbReference type="OMA" id="ERRIYKC"/>
<dbReference type="SMART" id="SM00355">
    <property type="entry name" value="ZnF_C2H2"/>
    <property type="match status" value="3"/>
</dbReference>
<comment type="caution">
    <text evidence="7">The sequence shown here is derived from an EMBL/GenBank/DDBJ whole genome shotgun (WGS) entry which is preliminary data.</text>
</comment>
<dbReference type="PANTHER" id="PTHR23235">
    <property type="entry name" value="KRUEPPEL-LIKE TRANSCRIPTION FACTOR"/>
    <property type="match status" value="1"/>
</dbReference>
<dbReference type="OrthoDB" id="6077919at2759"/>
<dbReference type="PROSITE" id="PS00028">
    <property type="entry name" value="ZINC_FINGER_C2H2_1"/>
    <property type="match status" value="2"/>
</dbReference>
<evidence type="ECO:0000259" key="6">
    <source>
        <dbReference type="PROSITE" id="PS50157"/>
    </source>
</evidence>
<dbReference type="SUPFAM" id="SSF57667">
    <property type="entry name" value="beta-beta-alpha zinc fingers"/>
    <property type="match status" value="2"/>
</dbReference>